<gene>
    <name evidence="3" type="ORF">SAMN05661096_02651</name>
</gene>
<keyword evidence="4" id="KW-1185">Reference proteome</keyword>
<dbReference type="Proteomes" id="UP000193804">
    <property type="component" value="Unassembled WGS sequence"/>
</dbReference>
<reference evidence="4" key="1">
    <citation type="submission" date="2017-04" db="EMBL/GenBank/DDBJ databases">
        <authorList>
            <person name="Varghese N."/>
            <person name="Submissions S."/>
        </authorList>
    </citation>
    <scope>NUCLEOTIDE SEQUENCE [LARGE SCALE GENOMIC DNA]</scope>
    <source>
        <strain evidence="4">DSM 4125</strain>
    </source>
</reference>
<evidence type="ECO:0000313" key="4">
    <source>
        <dbReference type="Proteomes" id="UP000193804"/>
    </source>
</evidence>
<feature type="chain" id="PRO_5013140988" description="SnoaL-like domain-containing protein" evidence="1">
    <location>
        <begin position="20"/>
        <end position="164"/>
    </location>
</feature>
<dbReference type="SUPFAM" id="SSF54427">
    <property type="entry name" value="NTF2-like"/>
    <property type="match status" value="1"/>
</dbReference>
<dbReference type="InterPro" id="IPR011944">
    <property type="entry name" value="Steroid_delta5-4_isomerase"/>
</dbReference>
<accession>A0A1X7KFE6</accession>
<name>A0A1X7KFE6_9BACT</name>
<dbReference type="NCBIfam" id="TIGR02246">
    <property type="entry name" value="SgcJ/EcaC family oxidoreductase"/>
    <property type="match status" value="1"/>
</dbReference>
<dbReference type="Pfam" id="PF13474">
    <property type="entry name" value="SnoaL_3"/>
    <property type="match status" value="1"/>
</dbReference>
<evidence type="ECO:0000256" key="1">
    <source>
        <dbReference type="SAM" id="SignalP"/>
    </source>
</evidence>
<sequence length="164" mass="18814">MKNLTLLLVFAALSHILMAQDNIYSPARFGRAATPADEDKIIELMDNYSMGWMSENARMVASTFTENGTFSNSDPMIKYGRENIEEYLDTYFKENTIRAQTSGGRISYRYIEDNVVVYHSFTRGTPASSETEKAFPETHSTFVLHKTDKEGWKIVHHVRMEIIN</sequence>
<dbReference type="RefSeq" id="WP_085517818.1">
    <property type="nucleotide sequence ID" value="NZ_FXAW01000005.1"/>
</dbReference>
<organism evidence="3 4">
    <name type="scientific">Marivirga sericea</name>
    <dbReference type="NCBI Taxonomy" id="1028"/>
    <lineage>
        <taxon>Bacteria</taxon>
        <taxon>Pseudomonadati</taxon>
        <taxon>Bacteroidota</taxon>
        <taxon>Cytophagia</taxon>
        <taxon>Cytophagales</taxon>
        <taxon>Marivirgaceae</taxon>
        <taxon>Marivirga</taxon>
    </lineage>
</organism>
<dbReference type="AlphaFoldDB" id="A0A1X7KFE6"/>
<protein>
    <recommendedName>
        <fullName evidence="2">SnoaL-like domain-containing protein</fullName>
    </recommendedName>
</protein>
<dbReference type="STRING" id="1028.SAMN05661096_02651"/>
<dbReference type="InterPro" id="IPR032710">
    <property type="entry name" value="NTF2-like_dom_sf"/>
</dbReference>
<keyword evidence="1" id="KW-0732">Signal</keyword>
<proteinExistence type="predicted"/>
<feature type="domain" description="SnoaL-like" evidence="2">
    <location>
        <begin position="44"/>
        <end position="158"/>
    </location>
</feature>
<feature type="signal peptide" evidence="1">
    <location>
        <begin position="1"/>
        <end position="19"/>
    </location>
</feature>
<dbReference type="InterPro" id="IPR037401">
    <property type="entry name" value="SnoaL-like"/>
</dbReference>
<evidence type="ECO:0000313" key="3">
    <source>
        <dbReference type="EMBL" id="SMG39628.1"/>
    </source>
</evidence>
<evidence type="ECO:0000259" key="2">
    <source>
        <dbReference type="Pfam" id="PF13474"/>
    </source>
</evidence>
<dbReference type="EMBL" id="FXAW01000005">
    <property type="protein sequence ID" value="SMG39628.1"/>
    <property type="molecule type" value="Genomic_DNA"/>
</dbReference>
<dbReference type="Gene3D" id="3.10.450.50">
    <property type="match status" value="1"/>
</dbReference>